<protein>
    <submittedName>
        <fullName evidence="1">Uncharacterized protein</fullName>
    </submittedName>
</protein>
<accession>A0ACC2K3F5</accession>
<comment type="caution">
    <text evidence="1">The sequence shown here is derived from an EMBL/GenBank/DDBJ whole genome shotgun (WGS) entry which is preliminary data.</text>
</comment>
<proteinExistence type="predicted"/>
<evidence type="ECO:0000313" key="2">
    <source>
        <dbReference type="Proteomes" id="UP001234297"/>
    </source>
</evidence>
<dbReference type="Proteomes" id="UP001234297">
    <property type="component" value="Chromosome 12"/>
</dbReference>
<keyword evidence="2" id="KW-1185">Reference proteome</keyword>
<gene>
    <name evidence="1" type="ORF">MRB53_034926</name>
</gene>
<evidence type="ECO:0000313" key="1">
    <source>
        <dbReference type="EMBL" id="KAJ8615554.1"/>
    </source>
</evidence>
<organism evidence="1 2">
    <name type="scientific">Persea americana</name>
    <name type="common">Avocado</name>
    <dbReference type="NCBI Taxonomy" id="3435"/>
    <lineage>
        <taxon>Eukaryota</taxon>
        <taxon>Viridiplantae</taxon>
        <taxon>Streptophyta</taxon>
        <taxon>Embryophyta</taxon>
        <taxon>Tracheophyta</taxon>
        <taxon>Spermatophyta</taxon>
        <taxon>Magnoliopsida</taxon>
        <taxon>Magnoliidae</taxon>
        <taxon>Laurales</taxon>
        <taxon>Lauraceae</taxon>
        <taxon>Persea</taxon>
    </lineage>
</organism>
<sequence>MAPCLRVLCCGVLWTLVCPGYDRGLNNGSLSQEQERERNLRFRVGRDPSEWARLHLRRPSQLGSPSLAIRSQVKQEAFVVLCFFSMLLLCGKMKDIYAEEMGKFRRAPMRGTHAFSTLADERAGGEMQQGGAVEIGTGSVRRARGGGVCTRGRESSCSERR</sequence>
<reference evidence="1 2" key="1">
    <citation type="journal article" date="2022" name="Hortic Res">
        <title>A haplotype resolved chromosomal level avocado genome allows analysis of novel avocado genes.</title>
        <authorList>
            <person name="Nath O."/>
            <person name="Fletcher S.J."/>
            <person name="Hayward A."/>
            <person name="Shaw L.M."/>
            <person name="Masouleh A.K."/>
            <person name="Furtado A."/>
            <person name="Henry R.J."/>
            <person name="Mitter N."/>
        </authorList>
    </citation>
    <scope>NUCLEOTIDE SEQUENCE [LARGE SCALE GENOMIC DNA]</scope>
    <source>
        <strain evidence="2">cv. Hass</strain>
    </source>
</reference>
<dbReference type="EMBL" id="CM056820">
    <property type="protein sequence ID" value="KAJ8615554.1"/>
    <property type="molecule type" value="Genomic_DNA"/>
</dbReference>
<name>A0ACC2K3F5_PERAE</name>